<dbReference type="AlphaFoldDB" id="A0AAD1TD11"/>
<gene>
    <name evidence="1" type="ORF">PECUL_23A011587</name>
</gene>
<name>A0AAD1TD11_PELCU</name>
<organism evidence="1 2">
    <name type="scientific">Pelobates cultripes</name>
    <name type="common">Western spadefoot toad</name>
    <dbReference type="NCBI Taxonomy" id="61616"/>
    <lineage>
        <taxon>Eukaryota</taxon>
        <taxon>Metazoa</taxon>
        <taxon>Chordata</taxon>
        <taxon>Craniata</taxon>
        <taxon>Vertebrata</taxon>
        <taxon>Euteleostomi</taxon>
        <taxon>Amphibia</taxon>
        <taxon>Batrachia</taxon>
        <taxon>Anura</taxon>
        <taxon>Pelobatoidea</taxon>
        <taxon>Pelobatidae</taxon>
        <taxon>Pelobates</taxon>
    </lineage>
</organism>
<sequence>MKLSTRFPIQQQKVLCSHDPQERCRGLPWQEQRTMLLLLDGKRACRVLGPFSLPIYAVPLDHQSRRMGRA</sequence>
<dbReference type="EMBL" id="OW240923">
    <property type="protein sequence ID" value="CAH2324477.1"/>
    <property type="molecule type" value="Genomic_DNA"/>
</dbReference>
<keyword evidence="2" id="KW-1185">Reference proteome</keyword>
<dbReference type="Proteomes" id="UP001295444">
    <property type="component" value="Chromosome 12"/>
</dbReference>
<evidence type="ECO:0000313" key="2">
    <source>
        <dbReference type="Proteomes" id="UP001295444"/>
    </source>
</evidence>
<accession>A0AAD1TD11</accession>
<proteinExistence type="predicted"/>
<feature type="non-terminal residue" evidence="1">
    <location>
        <position position="70"/>
    </location>
</feature>
<reference evidence="1" key="1">
    <citation type="submission" date="2022-03" db="EMBL/GenBank/DDBJ databases">
        <authorList>
            <person name="Alioto T."/>
            <person name="Alioto T."/>
            <person name="Gomez Garrido J."/>
        </authorList>
    </citation>
    <scope>NUCLEOTIDE SEQUENCE</scope>
</reference>
<evidence type="ECO:0000313" key="1">
    <source>
        <dbReference type="EMBL" id="CAH2324477.1"/>
    </source>
</evidence>
<protein>
    <submittedName>
        <fullName evidence="1">Uncharacterized protein</fullName>
    </submittedName>
</protein>